<dbReference type="GO" id="GO:1990112">
    <property type="term" value="C:RQC complex"/>
    <property type="evidence" value="ECO:0007669"/>
    <property type="project" value="TreeGrafter"/>
</dbReference>
<feature type="compositionally biased region" description="Basic and acidic residues" evidence="1">
    <location>
        <begin position="57"/>
        <end position="78"/>
    </location>
</feature>
<dbReference type="PANTHER" id="PTHR22684:SF0">
    <property type="entry name" value="RIBOSOME QUALITY CONTROL COMPLEX SUBUNIT TCF25"/>
    <property type="match status" value="1"/>
</dbReference>
<dbReference type="InterPro" id="IPR006994">
    <property type="entry name" value="TCF25/Rqc1"/>
</dbReference>
<dbReference type="Proteomes" id="UP001289374">
    <property type="component" value="Unassembled WGS sequence"/>
</dbReference>
<proteinExistence type="predicted"/>
<reference evidence="2" key="1">
    <citation type="submission" date="2020-06" db="EMBL/GenBank/DDBJ databases">
        <authorList>
            <person name="Li T."/>
            <person name="Hu X."/>
            <person name="Zhang T."/>
            <person name="Song X."/>
            <person name="Zhang H."/>
            <person name="Dai N."/>
            <person name="Sheng W."/>
            <person name="Hou X."/>
            <person name="Wei L."/>
        </authorList>
    </citation>
    <scope>NUCLEOTIDE SEQUENCE</scope>
    <source>
        <strain evidence="2">K16</strain>
        <tissue evidence="2">Leaf</tissue>
    </source>
</reference>
<evidence type="ECO:0000256" key="1">
    <source>
        <dbReference type="SAM" id="MobiDB-lite"/>
    </source>
</evidence>
<accession>A0AAE1WK89</accession>
<comment type="caution">
    <text evidence="2">The sequence shown here is derived from an EMBL/GenBank/DDBJ whole genome shotgun (WGS) entry which is preliminary data.</text>
</comment>
<name>A0AAE1WK89_9LAMI</name>
<evidence type="ECO:0000313" key="3">
    <source>
        <dbReference type="Proteomes" id="UP001289374"/>
    </source>
</evidence>
<keyword evidence="3" id="KW-1185">Reference proteome</keyword>
<evidence type="ECO:0000313" key="2">
    <source>
        <dbReference type="EMBL" id="KAK4394960.1"/>
    </source>
</evidence>
<dbReference type="PANTHER" id="PTHR22684">
    <property type="entry name" value="NULP1-RELATED"/>
    <property type="match status" value="1"/>
</dbReference>
<organism evidence="2 3">
    <name type="scientific">Sesamum angolense</name>
    <dbReference type="NCBI Taxonomy" id="2727404"/>
    <lineage>
        <taxon>Eukaryota</taxon>
        <taxon>Viridiplantae</taxon>
        <taxon>Streptophyta</taxon>
        <taxon>Embryophyta</taxon>
        <taxon>Tracheophyta</taxon>
        <taxon>Spermatophyta</taxon>
        <taxon>Magnoliopsida</taxon>
        <taxon>eudicotyledons</taxon>
        <taxon>Gunneridae</taxon>
        <taxon>Pentapetalae</taxon>
        <taxon>asterids</taxon>
        <taxon>lamiids</taxon>
        <taxon>Lamiales</taxon>
        <taxon>Pedaliaceae</taxon>
        <taxon>Sesamum</taxon>
    </lineage>
</organism>
<feature type="compositionally biased region" description="Low complexity" evidence="1">
    <location>
        <begin position="31"/>
        <end position="41"/>
    </location>
</feature>
<protein>
    <submittedName>
        <fullName evidence="2">Transcription factor 25</fullName>
    </submittedName>
</protein>
<sequence>MSARLMKKVLKEQEAALQQHQQLNSDDDAESPNSSSPNRNPFDLLEDEDNNSSGDYSSHHHSDQEKSKISGEVSDRGASKQSAIAVNTVPMPNVKAKKKKKKKKSWKIYLPELKMKMPKKHCNSPILQVDPKFLSAENELRRIFGSRVVKSHERSQLSVNSRLIRGGRRGNHNLKKTVLVSPSQHWPRWDGSLTMELLESKDGVHYFRYIHSSSYAQAQRAFEAAKAIHDLNGIASILLNHPYHIDSLITLADYFKFTGEHQMSADAIAKCLYAMESAWHPLFAPSPNCQLKYNHDSNKPFFSSLFTHMKNMDRRGCHRSALEICKFLLSLDSDDPMGAMLSIDYYALRAEEYAWLEQFAENIGFDASPISTEKTGVKVPLKDRIWTTILENSFFQCEQTGSPSLDHLIAVYVERSYIIWRLPDLQKFLSDSALSVIEMLKEKGSHAKDWACVRKEAFPSEKNEYAHLLVSDFSDSMPTMPPDNLQDFMVDQMGGIENREQFHNIPENHMPRDLTNRNALAVLLESVTLDQLWHRRW</sequence>
<gene>
    <name evidence="2" type="ORF">Sango_1650300</name>
</gene>
<dbReference type="EMBL" id="JACGWL010000009">
    <property type="protein sequence ID" value="KAK4394960.1"/>
    <property type="molecule type" value="Genomic_DNA"/>
</dbReference>
<dbReference type="Pfam" id="PF04910">
    <property type="entry name" value="Tcf25"/>
    <property type="match status" value="2"/>
</dbReference>
<reference evidence="2" key="2">
    <citation type="journal article" date="2024" name="Plant">
        <title>Genomic evolution and insights into agronomic trait innovations of Sesamum species.</title>
        <authorList>
            <person name="Miao H."/>
            <person name="Wang L."/>
            <person name="Qu L."/>
            <person name="Liu H."/>
            <person name="Sun Y."/>
            <person name="Le M."/>
            <person name="Wang Q."/>
            <person name="Wei S."/>
            <person name="Zheng Y."/>
            <person name="Lin W."/>
            <person name="Duan Y."/>
            <person name="Cao H."/>
            <person name="Xiong S."/>
            <person name="Wang X."/>
            <person name="Wei L."/>
            <person name="Li C."/>
            <person name="Ma Q."/>
            <person name="Ju M."/>
            <person name="Zhao R."/>
            <person name="Li G."/>
            <person name="Mu C."/>
            <person name="Tian Q."/>
            <person name="Mei H."/>
            <person name="Zhang T."/>
            <person name="Gao T."/>
            <person name="Zhang H."/>
        </authorList>
    </citation>
    <scope>NUCLEOTIDE SEQUENCE</scope>
    <source>
        <strain evidence="2">K16</strain>
    </source>
</reference>
<dbReference type="AlphaFoldDB" id="A0AAE1WK89"/>
<feature type="region of interest" description="Disordered" evidence="1">
    <location>
        <begin position="1"/>
        <end position="103"/>
    </location>
</feature>